<dbReference type="Pfam" id="PF13795">
    <property type="entry name" value="HupE_UreJ_2"/>
    <property type="match status" value="1"/>
</dbReference>
<dbReference type="Proteomes" id="UP000074119">
    <property type="component" value="Chromosome"/>
</dbReference>
<dbReference type="KEGG" id="zal:AZF00_18520"/>
<dbReference type="AlphaFoldDB" id="A0A127MAG5"/>
<evidence type="ECO:0000256" key="2">
    <source>
        <dbReference type="SAM" id="SignalP"/>
    </source>
</evidence>
<dbReference type="EMBL" id="CP014544">
    <property type="protein sequence ID" value="AMO70175.1"/>
    <property type="molecule type" value="Genomic_DNA"/>
</dbReference>
<feature type="transmembrane region" description="Helical" evidence="1">
    <location>
        <begin position="141"/>
        <end position="165"/>
    </location>
</feature>
<evidence type="ECO:0000313" key="4">
    <source>
        <dbReference type="Proteomes" id="UP000074119"/>
    </source>
</evidence>
<feature type="transmembrane region" description="Helical" evidence="1">
    <location>
        <begin position="229"/>
        <end position="247"/>
    </location>
</feature>
<proteinExistence type="predicted"/>
<feature type="signal peptide" evidence="2">
    <location>
        <begin position="1"/>
        <end position="18"/>
    </location>
</feature>
<keyword evidence="1" id="KW-1133">Transmembrane helix</keyword>
<evidence type="ECO:0000256" key="1">
    <source>
        <dbReference type="SAM" id="Phobius"/>
    </source>
</evidence>
<feature type="chain" id="PRO_5007275240" description="HupE / UreJ protein" evidence="2">
    <location>
        <begin position="19"/>
        <end position="328"/>
    </location>
</feature>
<dbReference type="STRING" id="1470434.AZF00_18520"/>
<gene>
    <name evidence="3" type="ORF">AZF00_18520</name>
</gene>
<feature type="transmembrane region" description="Helical" evidence="1">
    <location>
        <begin position="198"/>
        <end position="217"/>
    </location>
</feature>
<evidence type="ECO:0000313" key="3">
    <source>
        <dbReference type="EMBL" id="AMO70175.1"/>
    </source>
</evidence>
<evidence type="ECO:0008006" key="5">
    <source>
        <dbReference type="Google" id="ProtNLM"/>
    </source>
</evidence>
<feature type="transmembrane region" description="Helical" evidence="1">
    <location>
        <begin position="259"/>
        <end position="283"/>
    </location>
</feature>
<feature type="transmembrane region" description="Helical" evidence="1">
    <location>
        <begin position="172"/>
        <end position="192"/>
    </location>
</feature>
<keyword evidence="1" id="KW-0812">Transmembrane</keyword>
<feature type="transmembrane region" description="Helical" evidence="1">
    <location>
        <begin position="295"/>
        <end position="314"/>
    </location>
</feature>
<reference evidence="3 4" key="1">
    <citation type="submission" date="2015-12" db="EMBL/GenBank/DDBJ databases">
        <authorList>
            <person name="Shamseldin A."/>
            <person name="Moawad H."/>
            <person name="Abd El-Rahim W.M."/>
            <person name="Sadowsky M.J."/>
        </authorList>
    </citation>
    <scope>NUCLEOTIDE SEQUENCE [LARGE SCALE GENOMIC DNA]</scope>
    <source>
        <strain evidence="3 4">SM2</strain>
    </source>
</reference>
<organism evidence="3 4">
    <name type="scientific">Zhongshania aliphaticivorans</name>
    <dbReference type="NCBI Taxonomy" id="1470434"/>
    <lineage>
        <taxon>Bacteria</taxon>
        <taxon>Pseudomonadati</taxon>
        <taxon>Pseudomonadota</taxon>
        <taxon>Gammaproteobacteria</taxon>
        <taxon>Cellvibrionales</taxon>
        <taxon>Spongiibacteraceae</taxon>
        <taxon>Zhongshania</taxon>
    </lineage>
</organism>
<protein>
    <recommendedName>
        <fullName evidence="5">HupE / UreJ protein</fullName>
    </recommendedName>
</protein>
<sequence>MKYVLSLFLILVCMPAHSHTLAPSLLEIKELTNNIFDVLWRTPSSREFQRPQPTLPQSCGTISPLNDRITGSAFEITWQISCPQGLDNQDISIVGLTSSRTAALIKIELADKRSYNQLIRHDDQTFTVPATASTLKSVVQYFLLGIEHILIGLDHLLFVTGLLLLATSWQQLLLTVSAFTIGHSVTLVFVSLGIIPNIAVWVELAIAATILYLAIYLSYGKRHGVHTRWPLIVIFGLIHGLGFATVLKELGLPQTDVVASLVAFNIGIEAGQLLFVVGLGALLKIISMASGRTEWLMRKVAVYTMGGMAVFWCLDRGYGLWVGSQYYW</sequence>
<keyword evidence="1" id="KW-0472">Membrane</keyword>
<name>A0A127MAG5_9GAMM</name>
<keyword evidence="2" id="KW-0732">Signal</keyword>
<dbReference type="RefSeq" id="WP_062384712.1">
    <property type="nucleotide sequence ID" value="NZ_CP014544.1"/>
</dbReference>
<dbReference type="InterPro" id="IPR032809">
    <property type="entry name" value="Put_HupE_UreJ"/>
</dbReference>
<accession>A0A127MAG5</accession>